<sequence>MHPTEASSYEAYFYSAEDSPSNQRSPPCSSQGQGMSRGFSSDSHSSASTYGNVSPATPGLTEGMSSYYYSSYGNTNMSAEDSYYLESSEYSGEYSEYQSPEGSNTWCATNDFATPTGYYSQDCNYQDQSTSYVVSSDPATMTYVTAGDEVPRTPTTSGLATGCEPPSGYHVCLVSGCDTQIMFKRKADLQRHYEHKHKPDNQKDQFFCDYSKCQRSSEAFHRMDHFRDHYRDFHNEDLPRKNGEKSDWYQNRKGKVSKNWWRCTKCLRRIRIDEHGWDCTSCNSHCDTARRNIRGYA</sequence>
<proteinExistence type="predicted"/>
<feature type="region of interest" description="Disordered" evidence="1">
    <location>
        <begin position="1"/>
        <end position="56"/>
    </location>
</feature>
<organism evidence="3 4">
    <name type="scientific">Neoarthrinium moseri</name>
    <dbReference type="NCBI Taxonomy" id="1658444"/>
    <lineage>
        <taxon>Eukaryota</taxon>
        <taxon>Fungi</taxon>
        <taxon>Dikarya</taxon>
        <taxon>Ascomycota</taxon>
        <taxon>Pezizomycotina</taxon>
        <taxon>Sordariomycetes</taxon>
        <taxon>Xylariomycetidae</taxon>
        <taxon>Amphisphaeriales</taxon>
        <taxon>Apiosporaceae</taxon>
        <taxon>Neoarthrinium</taxon>
    </lineage>
</organism>
<keyword evidence="4" id="KW-1185">Reference proteome</keyword>
<dbReference type="AlphaFoldDB" id="A0A9Q0AUZ0"/>
<evidence type="ECO:0000313" key="3">
    <source>
        <dbReference type="EMBL" id="KAI1881673.1"/>
    </source>
</evidence>
<dbReference type="EMBL" id="JAFIMR010000001">
    <property type="protein sequence ID" value="KAI1881673.1"/>
    <property type="molecule type" value="Genomic_DNA"/>
</dbReference>
<comment type="caution">
    <text evidence="3">The sequence shown here is derived from an EMBL/GenBank/DDBJ whole genome shotgun (WGS) entry which is preliminary data.</text>
</comment>
<evidence type="ECO:0000259" key="2">
    <source>
        <dbReference type="SMART" id="SM00355"/>
    </source>
</evidence>
<dbReference type="SMART" id="SM00355">
    <property type="entry name" value="ZnF_C2H2"/>
    <property type="match status" value="2"/>
</dbReference>
<name>A0A9Q0AUZ0_9PEZI</name>
<evidence type="ECO:0000313" key="4">
    <source>
        <dbReference type="Proteomes" id="UP000829685"/>
    </source>
</evidence>
<accession>A0A9Q0AUZ0</accession>
<gene>
    <name evidence="3" type="ORF">JX265_000499</name>
</gene>
<feature type="domain" description="C2H2-type" evidence="2">
    <location>
        <begin position="206"/>
        <end position="234"/>
    </location>
</feature>
<feature type="domain" description="C2H2-type" evidence="2">
    <location>
        <begin position="170"/>
        <end position="197"/>
    </location>
</feature>
<protein>
    <recommendedName>
        <fullName evidence="2">C2H2-type domain-containing protein</fullName>
    </recommendedName>
</protein>
<dbReference type="InterPro" id="IPR013087">
    <property type="entry name" value="Znf_C2H2_type"/>
</dbReference>
<feature type="compositionally biased region" description="Polar residues" evidence="1">
    <location>
        <begin position="18"/>
        <end position="55"/>
    </location>
</feature>
<evidence type="ECO:0000256" key="1">
    <source>
        <dbReference type="SAM" id="MobiDB-lite"/>
    </source>
</evidence>
<reference evidence="3" key="1">
    <citation type="submission" date="2021-03" db="EMBL/GenBank/DDBJ databases">
        <title>Revisited historic fungal species revealed as producer of novel bioactive compounds through whole genome sequencing and comparative genomics.</title>
        <authorList>
            <person name="Vignolle G.A."/>
            <person name="Hochenegger N."/>
            <person name="Mach R.L."/>
            <person name="Mach-Aigner A.R."/>
            <person name="Javad Rahimi M."/>
            <person name="Salim K.A."/>
            <person name="Chan C.M."/>
            <person name="Lim L.B.L."/>
            <person name="Cai F."/>
            <person name="Druzhinina I.S."/>
            <person name="U'Ren J.M."/>
            <person name="Derntl C."/>
        </authorList>
    </citation>
    <scope>NUCLEOTIDE SEQUENCE</scope>
    <source>
        <strain evidence="3">TUCIM 5799</strain>
    </source>
</reference>
<dbReference type="Proteomes" id="UP000829685">
    <property type="component" value="Unassembled WGS sequence"/>
</dbReference>